<comment type="subcellular location">
    <subcellularLocation>
        <location evidence="1">Secreted</location>
    </subcellularLocation>
</comment>
<accession>A0A653DYT3</accession>
<dbReference type="GO" id="GO:0005615">
    <property type="term" value="C:extracellular space"/>
    <property type="evidence" value="ECO:0007669"/>
    <property type="project" value="TreeGrafter"/>
</dbReference>
<keyword evidence="6" id="KW-0812">Transmembrane</keyword>
<gene>
    <name evidence="8" type="ORF">CALMAC_LOCUS21192</name>
</gene>
<dbReference type="InterPro" id="IPR000734">
    <property type="entry name" value="TAG_lipase"/>
</dbReference>
<dbReference type="AlphaFoldDB" id="A0A653DYT3"/>
<dbReference type="GO" id="GO:0016042">
    <property type="term" value="P:lipid catabolic process"/>
    <property type="evidence" value="ECO:0007669"/>
    <property type="project" value="TreeGrafter"/>
</dbReference>
<dbReference type="EMBL" id="CAACVG010015712">
    <property type="protein sequence ID" value="VEN64725.1"/>
    <property type="molecule type" value="Genomic_DNA"/>
</dbReference>
<keyword evidence="9" id="KW-1185">Reference proteome</keyword>
<dbReference type="InterPro" id="IPR013818">
    <property type="entry name" value="Lipase"/>
</dbReference>
<sequence>ATSPASLRPEEIQPARGHNGLADEPKSDVLQRGLDQNMLVARCAVLLVLWALAGAGSAQILRNPRFRRFPMKAALGLKDRLKQRFEKYRERNTQQICYETVGCFNLPHKNSPLQKVPEDPRVVDTKFYLFTRNIDFHKPEVLYYDDNGTSLQHSSFNYSNPLKLVIHGYTSRWNEKGSIIIANSYLKLYDCNVILMDWHKGARGPQYAVAAANTELVGRQLGILLTKMVEKGLDVRKIHLIGFSLGAHVAGTASESLKNRGLLIGRITGLDAASPLFRGNYFREQYKKLDRSDAKFVDVIHTDGSPSVTDGFGLWDPIGHVDFYPNGGQEQPGCNDVQDSIIVSQFERGLSREIICSHIRAFLLFRESLTNLVARQKENKSSCDFTAYNCPGGIEAFENGHCFPQLERSDTSSLDPSYRFDIGRFGENVKGEGVMYFSTKDSSQFCGTQLQASVQLSPKTGPVNGILQLHLTYSNHSVIFQIQCKFLDISNSFTHMNGLATAEYNSLDNTVETIQARLNFLDYSTYEMPRNHSIPIYTPILYIDKVVVRDMYGNSWQFCEKGTVLEDKTGQRYGLLNITLKKSSC</sequence>
<evidence type="ECO:0000256" key="4">
    <source>
        <dbReference type="RuleBase" id="RU004262"/>
    </source>
</evidence>
<dbReference type="InterPro" id="IPR029058">
    <property type="entry name" value="AB_hydrolase_fold"/>
</dbReference>
<evidence type="ECO:0000259" key="7">
    <source>
        <dbReference type="Pfam" id="PF00151"/>
    </source>
</evidence>
<dbReference type="Pfam" id="PF00151">
    <property type="entry name" value="Lipase"/>
    <property type="match status" value="1"/>
</dbReference>
<dbReference type="Proteomes" id="UP000410492">
    <property type="component" value="Unassembled WGS sequence"/>
</dbReference>
<comment type="similarity">
    <text evidence="2 4">Belongs to the AB hydrolase superfamily. Lipase family.</text>
</comment>
<proteinExistence type="inferred from homology"/>
<organism evidence="8 9">
    <name type="scientific">Callosobruchus maculatus</name>
    <name type="common">Southern cowpea weevil</name>
    <name type="synonym">Pulse bruchid</name>
    <dbReference type="NCBI Taxonomy" id="64391"/>
    <lineage>
        <taxon>Eukaryota</taxon>
        <taxon>Metazoa</taxon>
        <taxon>Ecdysozoa</taxon>
        <taxon>Arthropoda</taxon>
        <taxon>Hexapoda</taxon>
        <taxon>Insecta</taxon>
        <taxon>Pterygota</taxon>
        <taxon>Neoptera</taxon>
        <taxon>Endopterygota</taxon>
        <taxon>Coleoptera</taxon>
        <taxon>Polyphaga</taxon>
        <taxon>Cucujiformia</taxon>
        <taxon>Chrysomeloidea</taxon>
        <taxon>Chrysomelidae</taxon>
        <taxon>Bruchinae</taxon>
        <taxon>Bruchini</taxon>
        <taxon>Callosobruchus</taxon>
    </lineage>
</organism>
<evidence type="ECO:0000256" key="5">
    <source>
        <dbReference type="SAM" id="MobiDB-lite"/>
    </source>
</evidence>
<feature type="non-terminal residue" evidence="8">
    <location>
        <position position="1"/>
    </location>
</feature>
<evidence type="ECO:0000313" key="9">
    <source>
        <dbReference type="Proteomes" id="UP000410492"/>
    </source>
</evidence>
<dbReference type="PANTHER" id="PTHR11610:SF186">
    <property type="entry name" value="FI22312P1"/>
    <property type="match status" value="1"/>
</dbReference>
<evidence type="ECO:0000256" key="1">
    <source>
        <dbReference type="ARBA" id="ARBA00004613"/>
    </source>
</evidence>
<dbReference type="GO" id="GO:0016298">
    <property type="term" value="F:lipase activity"/>
    <property type="evidence" value="ECO:0007669"/>
    <property type="project" value="InterPro"/>
</dbReference>
<feature type="region of interest" description="Disordered" evidence="5">
    <location>
        <begin position="1"/>
        <end position="24"/>
    </location>
</feature>
<reference evidence="8 9" key="1">
    <citation type="submission" date="2019-01" db="EMBL/GenBank/DDBJ databases">
        <authorList>
            <person name="Sayadi A."/>
        </authorList>
    </citation>
    <scope>NUCLEOTIDE SEQUENCE [LARGE SCALE GENOMIC DNA]</scope>
</reference>
<feature type="transmembrane region" description="Helical" evidence="6">
    <location>
        <begin position="39"/>
        <end position="61"/>
    </location>
</feature>
<dbReference type="InterPro" id="IPR033906">
    <property type="entry name" value="Lipase_N"/>
</dbReference>
<feature type="domain" description="Lipase" evidence="7">
    <location>
        <begin position="94"/>
        <end position="445"/>
    </location>
</feature>
<dbReference type="SUPFAM" id="SSF53474">
    <property type="entry name" value="alpha/beta-Hydrolases"/>
    <property type="match status" value="1"/>
</dbReference>
<dbReference type="CDD" id="cd00707">
    <property type="entry name" value="Pancreat_lipase_like"/>
    <property type="match status" value="1"/>
</dbReference>
<name>A0A653DYT3_CALMS</name>
<dbReference type="PANTHER" id="PTHR11610">
    <property type="entry name" value="LIPASE"/>
    <property type="match status" value="1"/>
</dbReference>
<dbReference type="OrthoDB" id="270009at2759"/>
<keyword evidence="6" id="KW-1133">Transmembrane helix</keyword>
<evidence type="ECO:0000256" key="6">
    <source>
        <dbReference type="SAM" id="Phobius"/>
    </source>
</evidence>
<evidence type="ECO:0000256" key="2">
    <source>
        <dbReference type="ARBA" id="ARBA00010701"/>
    </source>
</evidence>
<evidence type="ECO:0000313" key="8">
    <source>
        <dbReference type="EMBL" id="VEN64725.1"/>
    </source>
</evidence>
<evidence type="ECO:0000256" key="3">
    <source>
        <dbReference type="ARBA" id="ARBA00022525"/>
    </source>
</evidence>
<keyword evidence="3" id="KW-0964">Secreted</keyword>
<keyword evidence="6" id="KW-0472">Membrane</keyword>
<protein>
    <recommendedName>
        <fullName evidence="7">Lipase domain-containing protein</fullName>
    </recommendedName>
</protein>
<dbReference type="Gene3D" id="3.40.50.1820">
    <property type="entry name" value="alpha/beta hydrolase"/>
    <property type="match status" value="1"/>
</dbReference>
<dbReference type="PRINTS" id="PR00821">
    <property type="entry name" value="TAGLIPASE"/>
</dbReference>